<evidence type="ECO:0000313" key="2">
    <source>
        <dbReference type="Proteomes" id="UP000287352"/>
    </source>
</evidence>
<name>A0A401ZYD1_9CHLR</name>
<protein>
    <submittedName>
        <fullName evidence="1">Uncharacterized protein</fullName>
    </submittedName>
</protein>
<proteinExistence type="predicted"/>
<comment type="caution">
    <text evidence="1">The sequence shown here is derived from an EMBL/GenBank/DDBJ whole genome shotgun (WGS) entry which is preliminary data.</text>
</comment>
<dbReference type="EMBL" id="BIFR01000001">
    <property type="protein sequence ID" value="GCE11840.1"/>
    <property type="molecule type" value="Genomic_DNA"/>
</dbReference>
<accession>A0A401ZYD1</accession>
<organism evidence="1 2">
    <name type="scientific">Tengunoibacter tsumagoiensis</name>
    <dbReference type="NCBI Taxonomy" id="2014871"/>
    <lineage>
        <taxon>Bacteria</taxon>
        <taxon>Bacillati</taxon>
        <taxon>Chloroflexota</taxon>
        <taxon>Ktedonobacteria</taxon>
        <taxon>Ktedonobacterales</taxon>
        <taxon>Dictyobacteraceae</taxon>
        <taxon>Tengunoibacter</taxon>
    </lineage>
</organism>
<reference evidence="2" key="1">
    <citation type="submission" date="2018-12" db="EMBL/GenBank/DDBJ databases">
        <title>Tengunoibacter tsumagoiensis gen. nov., sp. nov., Dictyobacter kobayashii sp. nov., D. alpinus sp. nov., and D. joshuensis sp. nov. and description of Dictyobacteraceae fam. nov. within the order Ktedonobacterales isolated from Tengu-no-mugimeshi.</title>
        <authorList>
            <person name="Wang C.M."/>
            <person name="Zheng Y."/>
            <person name="Sakai Y."/>
            <person name="Toyoda A."/>
            <person name="Minakuchi Y."/>
            <person name="Abe K."/>
            <person name="Yokota A."/>
            <person name="Yabe S."/>
        </authorList>
    </citation>
    <scope>NUCLEOTIDE SEQUENCE [LARGE SCALE GENOMIC DNA]</scope>
    <source>
        <strain evidence="2">Uno3</strain>
    </source>
</reference>
<sequence length="63" mass="6829">MTDHTATASLYCLGDHAFFADCARFVMPITYKDPGSYVILTARPKTVAQGSSVPISRGRPPLK</sequence>
<dbReference type="RefSeq" id="WP_126579513.1">
    <property type="nucleotide sequence ID" value="NZ_BIFR01000001.1"/>
</dbReference>
<evidence type="ECO:0000313" key="1">
    <source>
        <dbReference type="EMBL" id="GCE11840.1"/>
    </source>
</evidence>
<keyword evidence="2" id="KW-1185">Reference proteome</keyword>
<dbReference type="Proteomes" id="UP000287352">
    <property type="component" value="Unassembled WGS sequence"/>
</dbReference>
<gene>
    <name evidence="1" type="ORF">KTT_16990</name>
</gene>
<dbReference type="AlphaFoldDB" id="A0A401ZYD1"/>